<protein>
    <submittedName>
        <fullName evidence="2">Uncharacterized protein</fullName>
    </submittedName>
</protein>
<sequence>MKQVFFFLTHNKMEKIPMKIFMGIILVIGLALIVCSFLISGSVTECNVKVQNALRGLLVMGVALFTVSATILALNCNEKFKGSASGIALIVILFLLSTITIGLISTIYQCDDTKKNNGTILNVMLIMSIFVTLGSFAYIVYQIIQRVKKGKKSSQDKELVNKFDGEYNSPSSDFGG</sequence>
<name>A0A6C0H2T6_9ZZZZ</name>
<feature type="transmembrane region" description="Helical" evidence="1">
    <location>
        <begin position="86"/>
        <end position="108"/>
    </location>
</feature>
<keyword evidence="1" id="KW-0472">Membrane</keyword>
<organism evidence="2">
    <name type="scientific">viral metagenome</name>
    <dbReference type="NCBI Taxonomy" id="1070528"/>
    <lineage>
        <taxon>unclassified sequences</taxon>
        <taxon>metagenomes</taxon>
        <taxon>organismal metagenomes</taxon>
    </lineage>
</organism>
<dbReference type="InterPro" id="IPR036259">
    <property type="entry name" value="MFS_trans_sf"/>
</dbReference>
<dbReference type="AlphaFoldDB" id="A0A6C0H2T6"/>
<feature type="transmembrane region" description="Helical" evidence="1">
    <location>
        <begin position="53"/>
        <end position="74"/>
    </location>
</feature>
<proteinExistence type="predicted"/>
<feature type="transmembrane region" description="Helical" evidence="1">
    <location>
        <begin position="20"/>
        <end position="41"/>
    </location>
</feature>
<dbReference type="EMBL" id="MN739858">
    <property type="protein sequence ID" value="QHT74759.1"/>
    <property type="molecule type" value="Genomic_DNA"/>
</dbReference>
<feature type="transmembrane region" description="Helical" evidence="1">
    <location>
        <begin position="120"/>
        <end position="141"/>
    </location>
</feature>
<keyword evidence="1" id="KW-1133">Transmembrane helix</keyword>
<reference evidence="2" key="1">
    <citation type="journal article" date="2020" name="Nature">
        <title>Giant virus diversity and host interactions through global metagenomics.</title>
        <authorList>
            <person name="Schulz F."/>
            <person name="Roux S."/>
            <person name="Paez-Espino D."/>
            <person name="Jungbluth S."/>
            <person name="Walsh D.A."/>
            <person name="Denef V.J."/>
            <person name="McMahon K.D."/>
            <person name="Konstantinidis K.T."/>
            <person name="Eloe-Fadrosh E.A."/>
            <person name="Kyrpides N.C."/>
            <person name="Woyke T."/>
        </authorList>
    </citation>
    <scope>NUCLEOTIDE SEQUENCE</scope>
    <source>
        <strain evidence="2">GVMAG-M-3300023179-62</strain>
    </source>
</reference>
<evidence type="ECO:0000313" key="2">
    <source>
        <dbReference type="EMBL" id="QHT74759.1"/>
    </source>
</evidence>
<accession>A0A6C0H2T6</accession>
<keyword evidence="1" id="KW-0812">Transmembrane</keyword>
<dbReference type="SUPFAM" id="SSF103473">
    <property type="entry name" value="MFS general substrate transporter"/>
    <property type="match status" value="1"/>
</dbReference>
<evidence type="ECO:0000256" key="1">
    <source>
        <dbReference type="SAM" id="Phobius"/>
    </source>
</evidence>